<evidence type="ECO:0000313" key="1">
    <source>
        <dbReference type="EMBL" id="MDC7784824.1"/>
    </source>
</evidence>
<keyword evidence="2" id="KW-1185">Reference proteome</keyword>
<comment type="caution">
    <text evidence="1">The sequence shown here is derived from an EMBL/GenBank/DDBJ whole genome shotgun (WGS) entry which is preliminary data.</text>
</comment>
<organism evidence="1 2">
    <name type="scientific">Rhodoplanes tepidamans</name>
    <name type="common">Rhodoplanes cryptolactis</name>
    <dbReference type="NCBI Taxonomy" id="200616"/>
    <lineage>
        <taxon>Bacteria</taxon>
        <taxon>Pseudomonadati</taxon>
        <taxon>Pseudomonadota</taxon>
        <taxon>Alphaproteobacteria</taxon>
        <taxon>Hyphomicrobiales</taxon>
        <taxon>Nitrobacteraceae</taxon>
        <taxon>Rhodoplanes</taxon>
    </lineage>
</organism>
<gene>
    <name evidence="1" type="ORF">PQJ73_03930</name>
</gene>
<evidence type="ECO:0000313" key="2">
    <source>
        <dbReference type="Proteomes" id="UP001165652"/>
    </source>
</evidence>
<protein>
    <submittedName>
        <fullName evidence="1">Uncharacterized protein</fullName>
    </submittedName>
</protein>
<reference evidence="1" key="1">
    <citation type="journal article" date="2023" name="Microbiol Resour">
        <title>Genome Sequences of Rhodoplanes serenus and Two Thermotolerant Strains, Rhodoplanes tepidamans and 'Rhodoplanes cryptolactis,' Further Refine the Genus.</title>
        <authorList>
            <person name="Rayyan A.A."/>
            <person name="Kyndt J.A."/>
        </authorList>
    </citation>
    <scope>NUCLEOTIDE SEQUENCE</scope>
    <source>
        <strain evidence="1">DSM 9987</strain>
    </source>
</reference>
<dbReference type="RefSeq" id="WP_272775670.1">
    <property type="nucleotide sequence ID" value="NZ_JAQQLI010000003.1"/>
</dbReference>
<sequence>MHRILRDTIDLIRAAGRTDIIHRQRSRHTEVAFNANGRPARVLVHKGAETQHYEMPRLRSQVRRAMEGR</sequence>
<name>A0ABT5J5A6_RHOTP</name>
<dbReference type="Proteomes" id="UP001165652">
    <property type="component" value="Unassembled WGS sequence"/>
</dbReference>
<dbReference type="EMBL" id="JAQQLI010000003">
    <property type="protein sequence ID" value="MDC7784824.1"/>
    <property type="molecule type" value="Genomic_DNA"/>
</dbReference>
<reference evidence="1" key="2">
    <citation type="submission" date="2023-02" db="EMBL/GenBank/DDBJ databases">
        <authorList>
            <person name="Rayyan A."/>
            <person name="Meyer T."/>
            <person name="Kyndt J.A."/>
        </authorList>
    </citation>
    <scope>NUCLEOTIDE SEQUENCE</scope>
    <source>
        <strain evidence="1">DSM 9987</strain>
    </source>
</reference>
<accession>A0ABT5J5A6</accession>
<proteinExistence type="predicted"/>